<sequence>MFERYTEKARRVIFFARYEASEFGSAYIGPEFLLLGMLREDKYVVTRWLGEGDWLAVFRGEVEKYVNKGPKTSTSVDLPLTEEAKRILAYAAEEAERLKHQHIGTEHLFLGLLRESNSYASRMLISRGVNLQTVRETIAREGRHSGSSVGTSHTTVATQRSIEVQIIPIETGQPIQVHWEKRIPVVGEILSIDQDQGKSTIYQIIRVEWSITAISIWPPHLARVLLHVQELRDKTGDDLASI</sequence>
<dbReference type="KEGG" id="adin:H7849_01215"/>
<name>A0A7G8BJE7_9BACT</name>
<reference evidence="3 4" key="1">
    <citation type="submission" date="2020-08" db="EMBL/GenBank/DDBJ databases">
        <title>Edaphobacter telluris sp. nov. and Acidobacterium dinghuensis sp. nov., two acidobacteria isolated from forest soil.</title>
        <authorList>
            <person name="Fu J."/>
            <person name="Qiu L."/>
        </authorList>
    </citation>
    <scope>NUCLEOTIDE SEQUENCE [LARGE SCALE GENOMIC DNA]</scope>
    <source>
        <strain evidence="3">4Y35</strain>
    </source>
</reference>
<dbReference type="PANTHER" id="PTHR47016:SF5">
    <property type="entry name" value="CLP DOMAIN SUPERFAMILY PROTEIN"/>
    <property type="match status" value="1"/>
</dbReference>
<dbReference type="InterPro" id="IPR044217">
    <property type="entry name" value="CLPT1/2"/>
</dbReference>
<protein>
    <recommendedName>
        <fullName evidence="2">Clp R domain-containing protein</fullName>
    </recommendedName>
</protein>
<evidence type="ECO:0000259" key="2">
    <source>
        <dbReference type="PROSITE" id="PS51903"/>
    </source>
</evidence>
<dbReference type="SUPFAM" id="SSF81923">
    <property type="entry name" value="Double Clp-N motif"/>
    <property type="match status" value="1"/>
</dbReference>
<feature type="domain" description="Clp R" evidence="2">
    <location>
        <begin position="2"/>
        <end position="145"/>
    </location>
</feature>
<proteinExistence type="predicted"/>
<dbReference type="AlphaFoldDB" id="A0A7G8BJE7"/>
<dbReference type="Pfam" id="PF02861">
    <property type="entry name" value="Clp_N"/>
    <property type="match status" value="1"/>
</dbReference>
<dbReference type="Proteomes" id="UP000515312">
    <property type="component" value="Chromosome"/>
</dbReference>
<dbReference type="PANTHER" id="PTHR47016">
    <property type="entry name" value="ATP-DEPENDENT CLP PROTEASE ATP-BINDING SUBUNIT CLPT1, CHLOROPLASTIC"/>
    <property type="match status" value="1"/>
</dbReference>
<dbReference type="PROSITE" id="PS51903">
    <property type="entry name" value="CLP_R"/>
    <property type="match status" value="1"/>
</dbReference>
<dbReference type="EMBL" id="CP060394">
    <property type="protein sequence ID" value="QNI32667.1"/>
    <property type="molecule type" value="Genomic_DNA"/>
</dbReference>
<keyword evidence="1" id="KW-0677">Repeat</keyword>
<organism evidence="3 4">
    <name type="scientific">Alloacidobacterium dinghuense</name>
    <dbReference type="NCBI Taxonomy" id="2763107"/>
    <lineage>
        <taxon>Bacteria</taxon>
        <taxon>Pseudomonadati</taxon>
        <taxon>Acidobacteriota</taxon>
        <taxon>Terriglobia</taxon>
        <taxon>Terriglobales</taxon>
        <taxon>Acidobacteriaceae</taxon>
        <taxon>Alloacidobacterium</taxon>
    </lineage>
</organism>
<accession>A0A7G8BJE7</accession>
<evidence type="ECO:0000313" key="3">
    <source>
        <dbReference type="EMBL" id="QNI32667.1"/>
    </source>
</evidence>
<evidence type="ECO:0000256" key="1">
    <source>
        <dbReference type="PROSITE-ProRule" id="PRU01251"/>
    </source>
</evidence>
<dbReference type="Gene3D" id="1.10.1780.10">
    <property type="entry name" value="Clp, N-terminal domain"/>
    <property type="match status" value="1"/>
</dbReference>
<dbReference type="InterPro" id="IPR036628">
    <property type="entry name" value="Clp_N_dom_sf"/>
</dbReference>
<evidence type="ECO:0000313" key="4">
    <source>
        <dbReference type="Proteomes" id="UP000515312"/>
    </source>
</evidence>
<keyword evidence="4" id="KW-1185">Reference proteome</keyword>
<dbReference type="InterPro" id="IPR004176">
    <property type="entry name" value="Clp_R_N"/>
</dbReference>
<gene>
    <name evidence="3" type="ORF">H7849_01215</name>
</gene>